<evidence type="ECO:0000313" key="2">
    <source>
        <dbReference type="Proteomes" id="UP000003490"/>
    </source>
</evidence>
<reference evidence="1 2" key="1">
    <citation type="submission" date="2007-08" db="EMBL/GenBank/DDBJ databases">
        <title>Draft genome sequence of Clostridium leptum (DSM 753).</title>
        <authorList>
            <person name="Sudarsanam P."/>
            <person name="Ley R."/>
            <person name="Guruge J."/>
            <person name="Turnbaugh P.J."/>
            <person name="Mahowald M."/>
            <person name="Liep D."/>
            <person name="Gordon J."/>
        </authorList>
    </citation>
    <scope>NUCLEOTIDE SEQUENCE [LARGE SCALE GENOMIC DNA]</scope>
    <source>
        <strain evidence="1 2">DSM 753</strain>
    </source>
</reference>
<proteinExistence type="predicted"/>
<evidence type="ECO:0000313" key="1">
    <source>
        <dbReference type="EMBL" id="EDO61684.1"/>
    </source>
</evidence>
<dbReference type="Proteomes" id="UP000003490">
    <property type="component" value="Unassembled WGS sequence"/>
</dbReference>
<gene>
    <name evidence="1" type="ORF">CLOLEP_02084</name>
</gene>
<comment type="caution">
    <text evidence="1">The sequence shown here is derived from an EMBL/GenBank/DDBJ whole genome shotgun (WGS) entry which is preliminary data.</text>
</comment>
<reference evidence="1 2" key="2">
    <citation type="submission" date="2007-08" db="EMBL/GenBank/DDBJ databases">
        <authorList>
            <person name="Fulton L."/>
            <person name="Clifton S."/>
            <person name="Fulton B."/>
            <person name="Xu J."/>
            <person name="Minx P."/>
            <person name="Pepin K.H."/>
            <person name="Johnson M."/>
            <person name="Thiruvilangam P."/>
            <person name="Bhonagiri V."/>
            <person name="Nash W.E."/>
            <person name="Wang C."/>
            <person name="Mardis E.R."/>
            <person name="Wilson R.K."/>
        </authorList>
    </citation>
    <scope>NUCLEOTIDE SEQUENCE [LARGE SCALE GENOMIC DNA]</scope>
    <source>
        <strain evidence="1 2">DSM 753</strain>
    </source>
</reference>
<name>A7VU38_9FIRM</name>
<dbReference type="AlphaFoldDB" id="A7VU38"/>
<organism evidence="1 2">
    <name type="scientific">[Clostridium] leptum DSM 753</name>
    <dbReference type="NCBI Taxonomy" id="428125"/>
    <lineage>
        <taxon>Bacteria</taxon>
        <taxon>Bacillati</taxon>
        <taxon>Bacillota</taxon>
        <taxon>Clostridia</taxon>
        <taxon>Eubacteriales</taxon>
        <taxon>Oscillospiraceae</taxon>
        <taxon>Oscillospiraceae incertae sedis</taxon>
    </lineage>
</organism>
<dbReference type="HOGENOM" id="CLU_2988580_0_0_9"/>
<protein>
    <submittedName>
        <fullName evidence="1">Uncharacterized protein</fullName>
    </submittedName>
</protein>
<accession>A7VU38</accession>
<sequence>MVRFKCFRRLQSVRTGPIENRFQKEKEPVDFPPALILRLLNIFSFQKFKILYFLFGC</sequence>
<dbReference type="EMBL" id="ABCB02000018">
    <property type="protein sequence ID" value="EDO61684.1"/>
    <property type="molecule type" value="Genomic_DNA"/>
</dbReference>